<keyword evidence="2" id="KW-1185">Reference proteome</keyword>
<dbReference type="STRING" id="435880.SAMN04487988_10211"/>
<gene>
    <name evidence="1" type="ORF">SAMN04487988_10211</name>
</gene>
<name>A0A1I2PX91_9BACT</name>
<accession>A0A1I2PX91</accession>
<dbReference type="GO" id="GO:0016829">
    <property type="term" value="F:lyase activity"/>
    <property type="evidence" value="ECO:0007669"/>
    <property type="project" value="InterPro"/>
</dbReference>
<dbReference type="InterPro" id="IPR010451">
    <property type="entry name" value="Acetoacetate_decarboxylase"/>
</dbReference>
<dbReference type="AlphaFoldDB" id="A0A1I2PX91"/>
<dbReference type="EMBL" id="FOPC01000002">
    <property type="protein sequence ID" value="SFG20240.1"/>
    <property type="molecule type" value="Genomic_DNA"/>
</dbReference>
<protein>
    <submittedName>
        <fullName evidence="1">Acetoacetate decarboxylase (ADC)</fullName>
    </submittedName>
</protein>
<proteinExistence type="predicted"/>
<dbReference type="RefSeq" id="WP_092788755.1">
    <property type="nucleotide sequence ID" value="NZ_FOPC01000002.1"/>
</dbReference>
<dbReference type="PANTHER" id="PTHR40518">
    <property type="entry name" value="ACETOACETATE DECARBOXYLASE"/>
    <property type="match status" value="1"/>
</dbReference>
<reference evidence="2" key="1">
    <citation type="submission" date="2016-10" db="EMBL/GenBank/DDBJ databases">
        <authorList>
            <person name="Varghese N."/>
            <person name="Submissions S."/>
        </authorList>
    </citation>
    <scope>NUCLEOTIDE SEQUENCE [LARGE SCALE GENOMIC DNA]</scope>
    <source>
        <strain evidence="2">DSM 19315</strain>
    </source>
</reference>
<organism evidence="1 2">
    <name type="scientific">Algoriphagus hitonicola</name>
    <dbReference type="NCBI Taxonomy" id="435880"/>
    <lineage>
        <taxon>Bacteria</taxon>
        <taxon>Pseudomonadati</taxon>
        <taxon>Bacteroidota</taxon>
        <taxon>Cytophagia</taxon>
        <taxon>Cytophagales</taxon>
        <taxon>Cyclobacteriaceae</taxon>
        <taxon>Algoriphagus</taxon>
    </lineage>
</organism>
<dbReference type="SUPFAM" id="SSF160104">
    <property type="entry name" value="Acetoacetate decarboxylase-like"/>
    <property type="match status" value="1"/>
</dbReference>
<sequence>MNEKELLNLSKSKFVKFAPAPWDLKGQGIIFAYKIPKSWINDCAHIPDYLKKEFKGGLGFLMLVNYHESPVGPYRELLFIPGKFGKSRKHSIISIYVNTPASTQNGRANWGIPKSTADIEWKEENGKQVITVKKLDHIIFSCEVNSGVIPLPATTSFLPIELHQRWNGVHFFVEPTGSGWGKLAKLKIKDLDPEYFPDIRKFRPLFGMNINPITMHFPEPKFHE</sequence>
<dbReference type="Proteomes" id="UP000199642">
    <property type="component" value="Unassembled WGS sequence"/>
</dbReference>
<dbReference type="Pfam" id="PF06314">
    <property type="entry name" value="ADC"/>
    <property type="match status" value="1"/>
</dbReference>
<evidence type="ECO:0000313" key="1">
    <source>
        <dbReference type="EMBL" id="SFG20240.1"/>
    </source>
</evidence>
<dbReference type="InterPro" id="IPR023375">
    <property type="entry name" value="ADC_dom_sf"/>
</dbReference>
<dbReference type="Gene3D" id="2.40.400.10">
    <property type="entry name" value="Acetoacetate decarboxylase-like"/>
    <property type="match status" value="1"/>
</dbReference>
<evidence type="ECO:0000313" key="2">
    <source>
        <dbReference type="Proteomes" id="UP000199642"/>
    </source>
</evidence>
<dbReference type="OrthoDB" id="323772at2"/>
<dbReference type="PANTHER" id="PTHR40518:SF1">
    <property type="entry name" value="ACETOACETATE DECARBOXYLASE"/>
    <property type="match status" value="1"/>
</dbReference>